<dbReference type="AlphaFoldDB" id="A0A1B6C5J9"/>
<evidence type="ECO:0000259" key="3">
    <source>
        <dbReference type="PROSITE" id="PS51154"/>
    </source>
</evidence>
<feature type="region of interest" description="Disordered" evidence="2">
    <location>
        <begin position="346"/>
        <end position="370"/>
    </location>
</feature>
<organism evidence="4">
    <name type="scientific">Clastoptera arizonana</name>
    <name type="common">Arizona spittle bug</name>
    <dbReference type="NCBI Taxonomy" id="38151"/>
    <lineage>
        <taxon>Eukaryota</taxon>
        <taxon>Metazoa</taxon>
        <taxon>Ecdysozoa</taxon>
        <taxon>Arthropoda</taxon>
        <taxon>Hexapoda</taxon>
        <taxon>Insecta</taxon>
        <taxon>Pterygota</taxon>
        <taxon>Neoptera</taxon>
        <taxon>Paraneoptera</taxon>
        <taxon>Hemiptera</taxon>
        <taxon>Auchenorrhyncha</taxon>
        <taxon>Cercopoidea</taxon>
        <taxon>Clastopteridae</taxon>
        <taxon>Clastoptera</taxon>
    </lineage>
</organism>
<accession>A0A1B6C5J9</accession>
<dbReference type="Gene3D" id="3.40.220.10">
    <property type="entry name" value="Leucine Aminopeptidase, subunit E, domain 1"/>
    <property type="match status" value="1"/>
</dbReference>
<dbReference type="PANTHER" id="PTHR12521:SF0">
    <property type="entry name" value="ADP-RIBOSE GLYCOHYDROLASE OARD1"/>
    <property type="match status" value="1"/>
</dbReference>
<dbReference type="PANTHER" id="PTHR12521">
    <property type="entry name" value="PROTEIN C6ORF130"/>
    <property type="match status" value="1"/>
</dbReference>
<feature type="region of interest" description="Disordered" evidence="2">
    <location>
        <begin position="383"/>
        <end position="402"/>
    </location>
</feature>
<gene>
    <name evidence="4" type="ORF">g.35264</name>
    <name evidence="5" type="ORF">g.35265</name>
</gene>
<feature type="compositionally biased region" description="Polar residues" evidence="2">
    <location>
        <begin position="358"/>
        <end position="370"/>
    </location>
</feature>
<feature type="coiled-coil region" evidence="1">
    <location>
        <begin position="134"/>
        <end position="168"/>
    </location>
</feature>
<dbReference type="EMBL" id="GEDC01028404">
    <property type="protein sequence ID" value="JAS08894.1"/>
    <property type="molecule type" value="Transcribed_RNA"/>
</dbReference>
<dbReference type="PROSITE" id="PS51154">
    <property type="entry name" value="MACRO"/>
    <property type="match status" value="1"/>
</dbReference>
<proteinExistence type="predicted"/>
<feature type="domain" description="Macro" evidence="3">
    <location>
        <begin position="491"/>
        <end position="646"/>
    </location>
</feature>
<evidence type="ECO:0000313" key="4">
    <source>
        <dbReference type="EMBL" id="JAS08515.1"/>
    </source>
</evidence>
<dbReference type="GO" id="GO:0140291">
    <property type="term" value="P:peptidyl-glutamate ADP-deribosylation"/>
    <property type="evidence" value="ECO:0007669"/>
    <property type="project" value="TreeGrafter"/>
</dbReference>
<evidence type="ECO:0000256" key="2">
    <source>
        <dbReference type="SAM" id="MobiDB-lite"/>
    </source>
</evidence>
<name>A0A1B6C5J9_9HEMI</name>
<protein>
    <recommendedName>
        <fullName evidence="3">Macro domain-containing protein</fullName>
    </recommendedName>
</protein>
<dbReference type="EMBL" id="GEDC01028783">
    <property type="protein sequence ID" value="JAS08515.1"/>
    <property type="molecule type" value="Transcribed_RNA"/>
</dbReference>
<reference evidence="4" key="1">
    <citation type="submission" date="2015-12" db="EMBL/GenBank/DDBJ databases">
        <title>De novo transcriptome assembly of four potential Pierce s Disease insect vectors from Arizona vineyards.</title>
        <authorList>
            <person name="Tassone E.E."/>
        </authorList>
    </citation>
    <scope>NUCLEOTIDE SEQUENCE</scope>
</reference>
<evidence type="ECO:0000313" key="5">
    <source>
        <dbReference type="EMBL" id="JAS08894.1"/>
    </source>
</evidence>
<dbReference type="CDD" id="cd02901">
    <property type="entry name" value="Macro_Poa1p-like"/>
    <property type="match status" value="1"/>
</dbReference>
<dbReference type="SUPFAM" id="SSF52949">
    <property type="entry name" value="Macro domain-like"/>
    <property type="match status" value="1"/>
</dbReference>
<feature type="compositionally biased region" description="Polar residues" evidence="2">
    <location>
        <begin position="391"/>
        <end position="402"/>
    </location>
</feature>
<dbReference type="InterPro" id="IPR043472">
    <property type="entry name" value="Macro_dom-like"/>
</dbReference>
<keyword evidence="1" id="KW-0175">Coiled coil</keyword>
<sequence>MDSHYNLQKSKNYSIRPQRFQGSNLRQQFWPVVNNNYDEGFVRRLSPVMPQVEYSSCPVTPHDFRSPSCGSPIPQLPMAMAAGMYQPPQMAIVESQPGPFILEQTGRPSPGYPHHLDYTCSNCKQVNSFWKIILEDKTNIIAHKEIEVSQLRNENNRLKMQLHQYMFEQSEQISQSVEHLLPNNRQNLERRVLNSRLSVNAPEFTIRNNNNNVPVVSANGNSDDDVRSQTEDCNFPSDENNSDCMNYLGESTEDKLENTNNRIKNICLPNKVTLVETVESDSKKEQLEIIKDNPPKTESKIFTSENSPVIMNPKQNKKNTFLKKNKKRIYRDNNLQNQAHSEVQILSRQNSDEGPLKKQSSLATRTSSDTVSIPTSLNVEIKHEKHKKGNLNKNENALSRSQSCSSEELIKDNVINHNRQKECSTLGYQRGSGELEQNIKTTDVGCKNVSNHGSVRGPSILQRNNETKGATRNAVISDNRRGDTAPFQISPNTMDQKTKTREVIRELSGDLFSVPAYYSLAHCVGSDFRMSSGIAVTFKQMFKNVGGLLSQNSKVGDVAFLEDNGRFIFYLVTKKLSSGKPTYDSFENAVQSLAAQCSSLNVKYLAMPKIGCGLDKLEWRQVKRIINNAFCKMDVEILVYNFEENFLDREMKKSGPLGPTLKEANKKLVEIESETALVFLGTEDGHMNKTAEDLNKKFHFFNKYRNETKVVGDVLRLEHKEIIFSLIVRKKADEPLNFQIFENCLKKLNKHLNTDKFEYVGFEAFDDPSDDMIMCKIISLFRSTLKNKIELWICWPPGVVNLEKDYKTKKLQN</sequence>
<dbReference type="InterPro" id="IPR002589">
    <property type="entry name" value="Macro_dom"/>
</dbReference>
<evidence type="ECO:0000256" key="1">
    <source>
        <dbReference type="SAM" id="Coils"/>
    </source>
</evidence>
<dbReference type="InterPro" id="IPR050892">
    <property type="entry name" value="ADP-ribose_metab_enzymes"/>
</dbReference>